<organism evidence="1 2">
    <name type="scientific">Trichocoleus desertorum GB2-A4</name>
    <dbReference type="NCBI Taxonomy" id="2933944"/>
    <lineage>
        <taxon>Bacteria</taxon>
        <taxon>Bacillati</taxon>
        <taxon>Cyanobacteriota</taxon>
        <taxon>Cyanophyceae</taxon>
        <taxon>Leptolyngbyales</taxon>
        <taxon>Trichocoleusaceae</taxon>
        <taxon>Trichocoleus</taxon>
    </lineage>
</organism>
<name>A0ABV0J6R8_9CYAN</name>
<reference evidence="1 2" key="1">
    <citation type="submission" date="2022-04" db="EMBL/GenBank/DDBJ databases">
        <title>Positive selection, recombination, and allopatry shape intraspecific diversity of widespread and dominant cyanobacteria.</title>
        <authorList>
            <person name="Wei J."/>
            <person name="Shu W."/>
            <person name="Hu C."/>
        </authorList>
    </citation>
    <scope>NUCLEOTIDE SEQUENCE [LARGE SCALE GENOMIC DNA]</scope>
    <source>
        <strain evidence="1 2">GB2-A4</strain>
    </source>
</reference>
<protein>
    <recommendedName>
        <fullName evidence="3">Phage protein</fullName>
    </recommendedName>
</protein>
<keyword evidence="2" id="KW-1185">Reference proteome</keyword>
<dbReference type="Proteomes" id="UP001464891">
    <property type="component" value="Unassembled WGS sequence"/>
</dbReference>
<evidence type="ECO:0008006" key="3">
    <source>
        <dbReference type="Google" id="ProtNLM"/>
    </source>
</evidence>
<dbReference type="RefSeq" id="WP_199299061.1">
    <property type="nucleotide sequence ID" value="NZ_JAMPKM010000005.1"/>
</dbReference>
<evidence type="ECO:0000313" key="1">
    <source>
        <dbReference type="EMBL" id="MEP0817472.1"/>
    </source>
</evidence>
<dbReference type="EMBL" id="JAMPKM010000005">
    <property type="protein sequence ID" value="MEP0817472.1"/>
    <property type="molecule type" value="Genomic_DNA"/>
</dbReference>
<evidence type="ECO:0000313" key="2">
    <source>
        <dbReference type="Proteomes" id="UP001464891"/>
    </source>
</evidence>
<gene>
    <name evidence="1" type="ORF">NC998_10230</name>
</gene>
<sequence>MPYQDINVTLSDADLKEIRQAIATIQQKLPFLITLNTTERKRLFKVGDKRLAFVQTSLNAAQGNRNILPTSFDLDGFSNDYRLATSLMEIEMLLNQMSEQVDDTLMAVGSEAMTSSLTVYDSVKTAAKKTPGLKGIAEQLGTLFRAIKSKPAKPAATDAIAASSQTLVVKAQSIVGKSVGFKPKVKLFKAQGCRLATNE</sequence>
<proteinExistence type="predicted"/>
<accession>A0ABV0J6R8</accession>
<comment type="caution">
    <text evidence="1">The sequence shown here is derived from an EMBL/GenBank/DDBJ whole genome shotgun (WGS) entry which is preliminary data.</text>
</comment>